<evidence type="ECO:0000256" key="1">
    <source>
        <dbReference type="ARBA" id="ARBA00004994"/>
    </source>
</evidence>
<comment type="pathway">
    <text evidence="1 10">Cofactor biosynthesis; (R)-pantothenate biosynthesis; (R)-pantoate from 3-methyl-2-oxobutanoate: step 2/2.</text>
</comment>
<dbReference type="NCBIfam" id="TIGR00745">
    <property type="entry name" value="apbA_panE"/>
    <property type="match status" value="1"/>
</dbReference>
<evidence type="ECO:0000313" key="14">
    <source>
        <dbReference type="Proteomes" id="UP000199144"/>
    </source>
</evidence>
<evidence type="ECO:0000256" key="5">
    <source>
        <dbReference type="ARBA" id="ARBA00022655"/>
    </source>
</evidence>
<dbReference type="InterPro" id="IPR003710">
    <property type="entry name" value="ApbA"/>
</dbReference>
<dbReference type="Gene3D" id="3.40.50.720">
    <property type="entry name" value="NAD(P)-binding Rossmann-like Domain"/>
    <property type="match status" value="1"/>
</dbReference>
<comment type="catalytic activity">
    <reaction evidence="9 10">
        <text>(R)-pantoate + NADP(+) = 2-dehydropantoate + NADPH + H(+)</text>
        <dbReference type="Rhea" id="RHEA:16233"/>
        <dbReference type="ChEBI" id="CHEBI:11561"/>
        <dbReference type="ChEBI" id="CHEBI:15378"/>
        <dbReference type="ChEBI" id="CHEBI:15980"/>
        <dbReference type="ChEBI" id="CHEBI:57783"/>
        <dbReference type="ChEBI" id="CHEBI:58349"/>
        <dbReference type="EC" id="1.1.1.169"/>
    </reaction>
</comment>
<dbReference type="Gene3D" id="1.10.1040.10">
    <property type="entry name" value="N-(1-d-carboxylethyl)-l-norvaline Dehydrogenase, domain 2"/>
    <property type="match status" value="1"/>
</dbReference>
<dbReference type="InterPro" id="IPR013328">
    <property type="entry name" value="6PGD_dom2"/>
</dbReference>
<dbReference type="OrthoDB" id="9796561at2"/>
<dbReference type="Pfam" id="PF02558">
    <property type="entry name" value="ApbA"/>
    <property type="match status" value="1"/>
</dbReference>
<dbReference type="InterPro" id="IPR013332">
    <property type="entry name" value="KPR_N"/>
</dbReference>
<proteinExistence type="inferred from homology"/>
<dbReference type="Pfam" id="PF08546">
    <property type="entry name" value="ApbA_C"/>
    <property type="match status" value="1"/>
</dbReference>
<dbReference type="GO" id="GO:0005737">
    <property type="term" value="C:cytoplasm"/>
    <property type="evidence" value="ECO:0007669"/>
    <property type="project" value="TreeGrafter"/>
</dbReference>
<evidence type="ECO:0000256" key="10">
    <source>
        <dbReference type="RuleBase" id="RU362068"/>
    </source>
</evidence>
<dbReference type="PANTHER" id="PTHR43765">
    <property type="entry name" value="2-DEHYDROPANTOATE 2-REDUCTASE-RELATED"/>
    <property type="match status" value="1"/>
</dbReference>
<evidence type="ECO:0000256" key="2">
    <source>
        <dbReference type="ARBA" id="ARBA00007870"/>
    </source>
</evidence>
<organism evidence="13 14">
    <name type="scientific">Shimia aestuarii</name>
    <dbReference type="NCBI Taxonomy" id="254406"/>
    <lineage>
        <taxon>Bacteria</taxon>
        <taxon>Pseudomonadati</taxon>
        <taxon>Pseudomonadota</taxon>
        <taxon>Alphaproteobacteria</taxon>
        <taxon>Rhodobacterales</taxon>
        <taxon>Roseobacteraceae</taxon>
    </lineage>
</organism>
<dbReference type="InterPro" id="IPR008927">
    <property type="entry name" value="6-PGluconate_DH-like_C_sf"/>
</dbReference>
<name>A0A1I4RWC3_9RHOB</name>
<dbReference type="EMBL" id="FOTQ01000009">
    <property type="protein sequence ID" value="SFM56532.1"/>
    <property type="molecule type" value="Genomic_DNA"/>
</dbReference>
<dbReference type="SUPFAM" id="SSF51735">
    <property type="entry name" value="NAD(P)-binding Rossmann-fold domains"/>
    <property type="match status" value="1"/>
</dbReference>
<dbReference type="SUPFAM" id="SSF48179">
    <property type="entry name" value="6-phosphogluconate dehydrogenase C-terminal domain-like"/>
    <property type="match status" value="1"/>
</dbReference>
<comment type="similarity">
    <text evidence="2 10">Belongs to the ketopantoate reductase family.</text>
</comment>
<keyword evidence="7 10" id="KW-0560">Oxidoreductase</keyword>
<dbReference type="Proteomes" id="UP000199144">
    <property type="component" value="Unassembled WGS sequence"/>
</dbReference>
<dbReference type="NCBIfam" id="NF006083">
    <property type="entry name" value="PRK08229.1"/>
    <property type="match status" value="1"/>
</dbReference>
<dbReference type="STRING" id="254406.SAMN04488042_10922"/>
<dbReference type="EC" id="1.1.1.169" evidence="3 10"/>
<evidence type="ECO:0000313" key="13">
    <source>
        <dbReference type="EMBL" id="SFM56532.1"/>
    </source>
</evidence>
<protein>
    <recommendedName>
        <fullName evidence="4 10">2-dehydropantoate 2-reductase</fullName>
        <ecNumber evidence="3 10">1.1.1.169</ecNumber>
    </recommendedName>
    <alternativeName>
        <fullName evidence="8 10">Ketopantoate reductase</fullName>
    </alternativeName>
</protein>
<dbReference type="GO" id="GO:0050661">
    <property type="term" value="F:NADP binding"/>
    <property type="evidence" value="ECO:0007669"/>
    <property type="project" value="TreeGrafter"/>
</dbReference>
<keyword evidence="6 10" id="KW-0521">NADP</keyword>
<keyword evidence="5 10" id="KW-0566">Pantothenate biosynthesis</keyword>
<dbReference type="RefSeq" id="WP_093095641.1">
    <property type="nucleotide sequence ID" value="NZ_FOTQ01000009.1"/>
</dbReference>
<dbReference type="GO" id="GO:0008677">
    <property type="term" value="F:2-dehydropantoate 2-reductase activity"/>
    <property type="evidence" value="ECO:0007669"/>
    <property type="project" value="UniProtKB-EC"/>
</dbReference>
<evidence type="ECO:0000259" key="12">
    <source>
        <dbReference type="Pfam" id="PF08546"/>
    </source>
</evidence>
<keyword evidence="14" id="KW-1185">Reference proteome</keyword>
<evidence type="ECO:0000259" key="11">
    <source>
        <dbReference type="Pfam" id="PF02558"/>
    </source>
</evidence>
<dbReference type="PANTHER" id="PTHR43765:SF2">
    <property type="entry name" value="2-DEHYDROPANTOATE 2-REDUCTASE"/>
    <property type="match status" value="1"/>
</dbReference>
<dbReference type="GO" id="GO:0015940">
    <property type="term" value="P:pantothenate biosynthetic process"/>
    <property type="evidence" value="ECO:0007669"/>
    <property type="project" value="UniProtKB-UniPathway"/>
</dbReference>
<evidence type="ECO:0000256" key="3">
    <source>
        <dbReference type="ARBA" id="ARBA00013014"/>
    </source>
</evidence>
<gene>
    <name evidence="13" type="ORF">SAMN04488042_10922</name>
</gene>
<comment type="function">
    <text evidence="10">Catalyzes the NADPH-dependent reduction of ketopantoate into pantoic acid.</text>
</comment>
<evidence type="ECO:0000256" key="4">
    <source>
        <dbReference type="ARBA" id="ARBA00019465"/>
    </source>
</evidence>
<dbReference type="UniPathway" id="UPA00028">
    <property type="reaction ID" value="UER00004"/>
</dbReference>
<dbReference type="InterPro" id="IPR013752">
    <property type="entry name" value="KPA_reductase"/>
</dbReference>
<feature type="domain" description="Ketopantoate reductase N-terminal" evidence="11">
    <location>
        <begin position="14"/>
        <end position="164"/>
    </location>
</feature>
<accession>A0A1I4RWC3</accession>
<dbReference type="AlphaFoldDB" id="A0A1I4RWC3"/>
<evidence type="ECO:0000256" key="7">
    <source>
        <dbReference type="ARBA" id="ARBA00023002"/>
    </source>
</evidence>
<dbReference type="InterPro" id="IPR050838">
    <property type="entry name" value="Ketopantoate_reductase"/>
</dbReference>
<reference evidence="13 14" key="1">
    <citation type="submission" date="2016-10" db="EMBL/GenBank/DDBJ databases">
        <authorList>
            <person name="de Groot N.N."/>
        </authorList>
    </citation>
    <scope>NUCLEOTIDE SEQUENCE [LARGE SCALE GENOMIC DNA]</scope>
    <source>
        <strain evidence="13 14">DSM 15283</strain>
    </source>
</reference>
<evidence type="ECO:0000256" key="6">
    <source>
        <dbReference type="ARBA" id="ARBA00022857"/>
    </source>
</evidence>
<dbReference type="InterPro" id="IPR036291">
    <property type="entry name" value="NAD(P)-bd_dom_sf"/>
</dbReference>
<sequence>MASDTAHHSGSPRIVVAGAGAVGCFIGGMLARGAHDVTLLVRPYMAEELSRQGLTLTDYSGIDEELSPDMVSMSTTPECLAGAEIILVTVKSGATKDMAQLIARHAPKSAVVVSLQNGVQNVGILREMLAGYDVRAGMVGFNVVAMGGGRFHRGTSGELVIEKGPGHIAWTLSVKDLDFTERKKMAPLQWGKLLINLNNALNALSGLPLRKQVLDMRWRRLMADQMSEALRVLEAAGLETINPVPGPVPMRHAPRVLRLPTVLFRLVARTMLSIDPNARSSMWADLARGRDTEIEELQGLVVKLARENGIPAPLNERVLELVRQAEKIGTGSPKLSPKEVRGRKR</sequence>
<feature type="domain" description="Ketopantoate reductase C-terminal" evidence="12">
    <location>
        <begin position="187"/>
        <end position="325"/>
    </location>
</feature>
<evidence type="ECO:0000256" key="9">
    <source>
        <dbReference type="ARBA" id="ARBA00048793"/>
    </source>
</evidence>
<evidence type="ECO:0000256" key="8">
    <source>
        <dbReference type="ARBA" id="ARBA00032024"/>
    </source>
</evidence>